<evidence type="ECO:0000256" key="6">
    <source>
        <dbReference type="ARBA" id="ARBA00022692"/>
    </source>
</evidence>
<feature type="transmembrane region" description="Helical" evidence="10">
    <location>
        <begin position="69"/>
        <end position="90"/>
    </location>
</feature>
<dbReference type="EMBL" id="MAAX01000017">
    <property type="protein sequence ID" value="OUS21451.1"/>
    <property type="molecule type" value="Genomic_DNA"/>
</dbReference>
<dbReference type="GO" id="GO:0005886">
    <property type="term" value="C:plasma membrane"/>
    <property type="evidence" value="ECO:0007669"/>
    <property type="project" value="TreeGrafter"/>
</dbReference>
<dbReference type="GO" id="GO:0019344">
    <property type="term" value="P:cysteine biosynthetic process"/>
    <property type="evidence" value="ECO:0007669"/>
    <property type="project" value="TreeGrafter"/>
</dbReference>
<evidence type="ECO:0000256" key="4">
    <source>
        <dbReference type="ARBA" id="ARBA00022519"/>
    </source>
</evidence>
<reference evidence="12" key="1">
    <citation type="journal article" date="2017" name="Proc. Natl. Acad. Sci. U.S.A.">
        <title>Simulation of Deepwater Horizon oil plume reveals substrate specialization within a complex community of hydrocarbon-degraders.</title>
        <authorList>
            <person name="Hu P."/>
            <person name="Dubinsky E.A."/>
            <person name="Probst A.J."/>
            <person name="Wang J."/>
            <person name="Sieber C.M.K."/>
            <person name="Tom L.M."/>
            <person name="Gardinali P."/>
            <person name="Banfield J.F."/>
            <person name="Atlas R.M."/>
            <person name="Andersen G.L."/>
        </authorList>
    </citation>
    <scope>NUCLEOTIDE SEQUENCE [LARGE SCALE GENOMIC DNA]</scope>
</reference>
<sequence>MFKNILKGLTSYKDSLKLINQLKLWKYFLVPMGISFLFGIAVFFTVYGLSDNLGRFFAKAWIWEWGQETVTEIATWLGALVILVLGFILYKHVVMALSAPFMSPVSERVEKHFYPNARNHIQHRDTTNTEQLWRGIRINLRNIAYELLITLPLLLLSFIPVIGIVFTITAFMVQAYYAGFGNMDYTLERHFKYRDSVNFVKRNRGIAIGIGIVFMGMLFIPLLGVILVLPFTVTAASRATLEEMIKEENLSLPDAQKPQINAS</sequence>
<dbReference type="InterPro" id="IPR050480">
    <property type="entry name" value="CysZ-like"/>
</dbReference>
<dbReference type="InterPro" id="IPR059112">
    <property type="entry name" value="CysZ/EI24"/>
</dbReference>
<keyword evidence="6 10" id="KW-0812">Transmembrane</keyword>
<keyword evidence="2" id="KW-0813">Transport</keyword>
<evidence type="ECO:0000256" key="9">
    <source>
        <dbReference type="ARBA" id="ARBA00023136"/>
    </source>
</evidence>
<feature type="transmembrane region" description="Helical" evidence="10">
    <location>
        <begin position="147"/>
        <end position="177"/>
    </location>
</feature>
<evidence type="ECO:0000256" key="7">
    <source>
        <dbReference type="ARBA" id="ARBA00022989"/>
    </source>
</evidence>
<name>A0A1Z8BFU8_9FLAO</name>
<keyword evidence="4" id="KW-0997">Cell inner membrane</keyword>
<keyword evidence="3" id="KW-1003">Cell membrane</keyword>
<keyword evidence="8" id="KW-0764">Sulfate transport</keyword>
<comment type="subcellular location">
    <subcellularLocation>
        <location evidence="1">Membrane</location>
        <topology evidence="1">Multi-pass membrane protein</topology>
    </subcellularLocation>
</comment>
<feature type="transmembrane region" description="Helical" evidence="10">
    <location>
        <begin position="206"/>
        <end position="229"/>
    </location>
</feature>
<evidence type="ECO:0000313" key="12">
    <source>
        <dbReference type="Proteomes" id="UP000196102"/>
    </source>
</evidence>
<dbReference type="AlphaFoldDB" id="A0A1Z8BFU8"/>
<dbReference type="Pfam" id="PF07264">
    <property type="entry name" value="EI24"/>
    <property type="match status" value="1"/>
</dbReference>
<evidence type="ECO:0000256" key="3">
    <source>
        <dbReference type="ARBA" id="ARBA00022475"/>
    </source>
</evidence>
<keyword evidence="7 10" id="KW-1133">Transmembrane helix</keyword>
<keyword evidence="9 10" id="KW-0472">Membrane</keyword>
<dbReference type="PANTHER" id="PTHR37468">
    <property type="entry name" value="SULFATE TRANSPORTER CYSZ"/>
    <property type="match status" value="1"/>
</dbReference>
<feature type="transmembrane region" description="Helical" evidence="10">
    <location>
        <begin position="27"/>
        <end position="49"/>
    </location>
</feature>
<organism evidence="11 12">
    <name type="scientific">Nonlabens dokdonensis</name>
    <dbReference type="NCBI Taxonomy" id="328515"/>
    <lineage>
        <taxon>Bacteria</taxon>
        <taxon>Pseudomonadati</taxon>
        <taxon>Bacteroidota</taxon>
        <taxon>Flavobacteriia</taxon>
        <taxon>Flavobacteriales</taxon>
        <taxon>Flavobacteriaceae</taxon>
        <taxon>Nonlabens</taxon>
    </lineage>
</organism>
<dbReference type="GO" id="GO:0009675">
    <property type="term" value="F:high-affinity sulfate:proton symporter activity"/>
    <property type="evidence" value="ECO:0007669"/>
    <property type="project" value="TreeGrafter"/>
</dbReference>
<dbReference type="PANTHER" id="PTHR37468:SF1">
    <property type="entry name" value="SULFATE TRANSPORTER CYSZ"/>
    <property type="match status" value="1"/>
</dbReference>
<dbReference type="Proteomes" id="UP000196102">
    <property type="component" value="Unassembled WGS sequence"/>
</dbReference>
<keyword evidence="5" id="KW-0028">Amino-acid biosynthesis</keyword>
<protein>
    <submittedName>
        <fullName evidence="11">Coproporphyrinogen III oxidase</fullName>
    </submittedName>
</protein>
<evidence type="ECO:0000256" key="5">
    <source>
        <dbReference type="ARBA" id="ARBA00022605"/>
    </source>
</evidence>
<evidence type="ECO:0000256" key="8">
    <source>
        <dbReference type="ARBA" id="ARBA00023032"/>
    </source>
</evidence>
<dbReference type="RefSeq" id="WP_303685496.1">
    <property type="nucleotide sequence ID" value="NZ_CAJXYO010000017.1"/>
</dbReference>
<comment type="caution">
    <text evidence="11">The sequence shown here is derived from an EMBL/GenBank/DDBJ whole genome shotgun (WGS) entry which is preliminary data.</text>
</comment>
<proteinExistence type="predicted"/>
<gene>
    <name evidence="11" type="ORF">A9Q93_00905</name>
</gene>
<evidence type="ECO:0000256" key="1">
    <source>
        <dbReference type="ARBA" id="ARBA00004141"/>
    </source>
</evidence>
<accession>A0A1Z8BFU8</accession>
<dbReference type="GO" id="GO:0000103">
    <property type="term" value="P:sulfate assimilation"/>
    <property type="evidence" value="ECO:0007669"/>
    <property type="project" value="TreeGrafter"/>
</dbReference>
<evidence type="ECO:0000256" key="10">
    <source>
        <dbReference type="SAM" id="Phobius"/>
    </source>
</evidence>
<evidence type="ECO:0000256" key="2">
    <source>
        <dbReference type="ARBA" id="ARBA00022448"/>
    </source>
</evidence>
<evidence type="ECO:0000313" key="11">
    <source>
        <dbReference type="EMBL" id="OUS21451.1"/>
    </source>
</evidence>